<name>E5XKR6_SEGRC</name>
<sequence>MSSMALSHLSAIADIVLAQSGSSSSSSDHSKWYGLLCLLGGPGFFMFMYMRYRNTDKRHHHETETASEVANLQSGDRHVDHVTGSSNSQMSGRNERQVRG</sequence>
<organism evidence="3 4">
    <name type="scientific">Segniliparus rugosus (strain ATCC BAA-974 / DSM 45345 / CCUG 50838 / CIP 108380 / JCM 13579 / CDC 945)</name>
    <dbReference type="NCBI Taxonomy" id="679197"/>
    <lineage>
        <taxon>Bacteria</taxon>
        <taxon>Bacillati</taxon>
        <taxon>Actinomycetota</taxon>
        <taxon>Actinomycetes</taxon>
        <taxon>Mycobacteriales</taxon>
        <taxon>Segniliparaceae</taxon>
        <taxon>Segniliparus</taxon>
    </lineage>
</organism>
<feature type="transmembrane region" description="Helical" evidence="2">
    <location>
        <begin position="30"/>
        <end position="50"/>
    </location>
</feature>
<keyword evidence="4" id="KW-1185">Reference proteome</keyword>
<dbReference type="eggNOG" id="ENOG5033I0X">
    <property type="taxonomic scope" value="Bacteria"/>
</dbReference>
<feature type="compositionally biased region" description="Polar residues" evidence="1">
    <location>
        <begin position="83"/>
        <end position="92"/>
    </location>
</feature>
<dbReference type="RefSeq" id="WP_007466756.1">
    <property type="nucleotide sequence ID" value="NZ_KI391954.1"/>
</dbReference>
<evidence type="ECO:0000256" key="2">
    <source>
        <dbReference type="SAM" id="Phobius"/>
    </source>
</evidence>
<accession>E5XKR6</accession>
<dbReference type="STRING" id="679197.HMPREF9336_00085"/>
<comment type="caution">
    <text evidence="3">The sequence shown here is derived from an EMBL/GenBank/DDBJ whole genome shotgun (WGS) entry which is preliminary data.</text>
</comment>
<keyword evidence="2" id="KW-1133">Transmembrane helix</keyword>
<dbReference type="AlphaFoldDB" id="E5XKR6"/>
<protein>
    <submittedName>
        <fullName evidence="3">Uncharacterized protein</fullName>
    </submittedName>
</protein>
<reference evidence="3 4" key="1">
    <citation type="journal article" date="2011" name="Stand. Genomic Sci.">
        <title>High quality draft genome sequence of Segniliparus rugosus CDC 945(T)= (ATCC BAA-974(T)).</title>
        <authorList>
            <person name="Earl A.M."/>
            <person name="Desjardins C.A."/>
            <person name="Fitzgerald M.G."/>
            <person name="Arachchi H.M."/>
            <person name="Zeng Q."/>
            <person name="Mehta T."/>
            <person name="Griggs A."/>
            <person name="Birren B.W."/>
            <person name="Toney N.C."/>
            <person name="Carr J."/>
            <person name="Posey J."/>
            <person name="Butler W.R."/>
        </authorList>
    </citation>
    <scope>NUCLEOTIDE SEQUENCE [LARGE SCALE GENOMIC DNA]</scope>
    <source>
        <strain evidence="4">ATCC BAA-974 / DSM 45345 / CCUG 50838 / CIP 108380 / JCM 13579 / CDC 945</strain>
    </source>
</reference>
<feature type="region of interest" description="Disordered" evidence="1">
    <location>
        <begin position="58"/>
        <end position="100"/>
    </location>
</feature>
<gene>
    <name evidence="3" type="ORF">HMPREF9336_00085</name>
</gene>
<dbReference type="EMBL" id="ACZI02000003">
    <property type="protein sequence ID" value="EFV15059.1"/>
    <property type="molecule type" value="Genomic_DNA"/>
</dbReference>
<dbReference type="HOGENOM" id="CLU_179100_0_0_11"/>
<evidence type="ECO:0000313" key="4">
    <source>
        <dbReference type="Proteomes" id="UP000004816"/>
    </source>
</evidence>
<keyword evidence="2" id="KW-0472">Membrane</keyword>
<evidence type="ECO:0000313" key="3">
    <source>
        <dbReference type="EMBL" id="EFV15059.1"/>
    </source>
</evidence>
<proteinExistence type="predicted"/>
<keyword evidence="2" id="KW-0812">Transmembrane</keyword>
<dbReference type="Proteomes" id="UP000004816">
    <property type="component" value="Unassembled WGS sequence"/>
</dbReference>
<evidence type="ECO:0000256" key="1">
    <source>
        <dbReference type="SAM" id="MobiDB-lite"/>
    </source>
</evidence>